<dbReference type="PANTHER" id="PTHR33643">
    <property type="entry name" value="UREASE ACCESSORY PROTEIN D"/>
    <property type="match status" value="1"/>
</dbReference>
<gene>
    <name evidence="3" type="primary">ureD</name>
    <name evidence="4" type="ORF">C6569_08170</name>
</gene>
<dbReference type="EMBL" id="CP027668">
    <property type="protein sequence ID" value="AVO45041.1"/>
    <property type="molecule type" value="Genomic_DNA"/>
</dbReference>
<comment type="function">
    <text evidence="3">Required for maturation of urease via the functional incorporation of the urease nickel metallocenter.</text>
</comment>
<dbReference type="GO" id="GO:0016151">
    <property type="term" value="F:nickel cation binding"/>
    <property type="evidence" value="ECO:0007669"/>
    <property type="project" value="UniProtKB-UniRule"/>
</dbReference>
<protein>
    <recommendedName>
        <fullName evidence="3">Urease accessory protein UreD</fullName>
    </recommendedName>
</protein>
<dbReference type="GO" id="GO:0005737">
    <property type="term" value="C:cytoplasm"/>
    <property type="evidence" value="ECO:0007669"/>
    <property type="project" value="UniProtKB-SubCell"/>
</dbReference>
<evidence type="ECO:0000313" key="5">
    <source>
        <dbReference type="Proteomes" id="UP000237889"/>
    </source>
</evidence>
<dbReference type="AlphaFoldDB" id="A0A2S0NAT2"/>
<proteinExistence type="inferred from homology"/>
<reference evidence="4 5" key="1">
    <citation type="submission" date="2018-03" db="EMBL/GenBank/DDBJ databases">
        <title>Genome sequencing of Phreatobacter sp.</title>
        <authorList>
            <person name="Kim S.-J."/>
            <person name="Heo J."/>
            <person name="Kwon S.-W."/>
        </authorList>
    </citation>
    <scope>NUCLEOTIDE SEQUENCE [LARGE SCALE GENOMIC DNA]</scope>
    <source>
        <strain evidence="4 5">S-12</strain>
    </source>
</reference>
<comment type="subcellular location">
    <subcellularLocation>
        <location evidence="3">Cytoplasm</location>
    </subcellularLocation>
</comment>
<dbReference type="Proteomes" id="UP000237889">
    <property type="component" value="Chromosome"/>
</dbReference>
<organism evidence="4 5">
    <name type="scientific">Phreatobacter cathodiphilus</name>
    <dbReference type="NCBI Taxonomy" id="1868589"/>
    <lineage>
        <taxon>Bacteria</taxon>
        <taxon>Pseudomonadati</taxon>
        <taxon>Pseudomonadota</taxon>
        <taxon>Alphaproteobacteria</taxon>
        <taxon>Hyphomicrobiales</taxon>
        <taxon>Phreatobacteraceae</taxon>
        <taxon>Phreatobacter</taxon>
    </lineage>
</organism>
<comment type="similarity">
    <text evidence="1 3">Belongs to the UreD family.</text>
</comment>
<accession>A0A2S0NAT2</accession>
<dbReference type="KEGG" id="phr:C6569_08170"/>
<dbReference type="Pfam" id="PF01774">
    <property type="entry name" value="UreD"/>
    <property type="match status" value="1"/>
</dbReference>
<sequence>MLAVVAEGATEGLFAWRTAGARMQRAHGNGRLAFATRDGTTVVRECYQEAGLRIRMPRVEPGDAFEAVVINTAGGITGGDRFALDIAAGPSTRAVVTGQAAEKVYRSSGGIGRFDTTIRIAEGADLAWLPQEAILFEGSALERRLDVEMAADARLLAVESVVFGRLARGERVDHAYLFDRWRIRRGGRLVYAEGLKMEGGIGRALSRRACGAGAHAAASLVLVAPDAEARVEAVRELLEPLGARGVEAGCSGFDGLLSLRLLAPDPFALRTALVNILELLRGPLPRVWSC</sequence>
<evidence type="ECO:0000256" key="2">
    <source>
        <dbReference type="ARBA" id="ARBA00023186"/>
    </source>
</evidence>
<evidence type="ECO:0000313" key="4">
    <source>
        <dbReference type="EMBL" id="AVO45041.1"/>
    </source>
</evidence>
<evidence type="ECO:0000256" key="3">
    <source>
        <dbReference type="HAMAP-Rule" id="MF_01384"/>
    </source>
</evidence>
<keyword evidence="5" id="KW-1185">Reference proteome</keyword>
<keyword evidence="3" id="KW-0996">Nickel insertion</keyword>
<keyword evidence="2 3" id="KW-0143">Chaperone</keyword>
<name>A0A2S0NAT2_9HYPH</name>
<dbReference type="RefSeq" id="WP_106748382.1">
    <property type="nucleotide sequence ID" value="NZ_CP027668.1"/>
</dbReference>
<dbReference type="InterPro" id="IPR002669">
    <property type="entry name" value="UreD"/>
</dbReference>
<dbReference type="OrthoDB" id="9798842at2"/>
<evidence type="ECO:0000256" key="1">
    <source>
        <dbReference type="ARBA" id="ARBA00007177"/>
    </source>
</evidence>
<dbReference type="HAMAP" id="MF_01384">
    <property type="entry name" value="UreD"/>
    <property type="match status" value="1"/>
</dbReference>
<keyword evidence="3" id="KW-0963">Cytoplasm</keyword>
<comment type="subunit">
    <text evidence="3">UreD, UreF and UreG form a complex that acts as a GTP-hydrolysis-dependent molecular chaperone, activating the urease apoprotein by helping to assemble the nickel containing metallocenter of UreC. The UreE protein probably delivers the nickel.</text>
</comment>
<dbReference type="PANTHER" id="PTHR33643:SF1">
    <property type="entry name" value="UREASE ACCESSORY PROTEIN D"/>
    <property type="match status" value="1"/>
</dbReference>